<dbReference type="AlphaFoldDB" id="A0AA92EU39"/>
<evidence type="ECO:0000259" key="2">
    <source>
        <dbReference type="Pfam" id="PF00263"/>
    </source>
</evidence>
<evidence type="ECO:0000313" key="5">
    <source>
        <dbReference type="Proteomes" id="UP000427820"/>
    </source>
</evidence>
<comment type="similarity">
    <text evidence="1">Belongs to the bacterial secretin family.</text>
</comment>
<organism evidence="4 5">
    <name type="scientific">Pseudidiomarina andamanensis</name>
    <dbReference type="NCBI Taxonomy" id="1940690"/>
    <lineage>
        <taxon>Bacteria</taxon>
        <taxon>Pseudomonadati</taxon>
        <taxon>Pseudomonadota</taxon>
        <taxon>Gammaproteobacteria</taxon>
        <taxon>Alteromonadales</taxon>
        <taxon>Idiomarinaceae</taxon>
        <taxon>Pseudidiomarina</taxon>
    </lineage>
</organism>
<dbReference type="PANTHER" id="PTHR30332:SF17">
    <property type="entry name" value="TYPE IV PILIATION SYSTEM PROTEIN DR_0774-RELATED"/>
    <property type="match status" value="1"/>
</dbReference>
<evidence type="ECO:0000256" key="1">
    <source>
        <dbReference type="RuleBase" id="RU004003"/>
    </source>
</evidence>
<dbReference type="GO" id="GO:0015627">
    <property type="term" value="C:type II protein secretion system complex"/>
    <property type="evidence" value="ECO:0007669"/>
    <property type="project" value="TreeGrafter"/>
</dbReference>
<proteinExistence type="inferred from homology"/>
<gene>
    <name evidence="4" type="ORF">D3795_05695</name>
</gene>
<dbReference type="InterPro" id="IPR032789">
    <property type="entry name" value="T2SS-T3SS_pil_N"/>
</dbReference>
<accession>A0AA92EU39</accession>
<dbReference type="InterPro" id="IPR004846">
    <property type="entry name" value="T2SS/T3SS_dom"/>
</dbReference>
<reference evidence="4 5" key="1">
    <citation type="submission" date="2018-09" db="EMBL/GenBank/DDBJ databases">
        <title>Whole genome sequencing of Idiomarina andamanensis W-5T (LMG 29773T= JCM 31645T).</title>
        <authorList>
            <person name="Das S.K."/>
        </authorList>
    </citation>
    <scope>NUCLEOTIDE SEQUENCE [LARGE SCALE GENOMIC DNA]</scope>
    <source>
        <strain evidence="4 5">W-5T</strain>
    </source>
</reference>
<dbReference type="InterPro" id="IPR001775">
    <property type="entry name" value="GspD/PilQ"/>
</dbReference>
<dbReference type="EMBL" id="CP032551">
    <property type="protein sequence ID" value="QGT95691.1"/>
    <property type="molecule type" value="Genomic_DNA"/>
</dbReference>
<feature type="domain" description="Type II/III secretion system secretin-like" evidence="2">
    <location>
        <begin position="214"/>
        <end position="368"/>
    </location>
</feature>
<dbReference type="Pfam" id="PF00263">
    <property type="entry name" value="Secretin"/>
    <property type="match status" value="1"/>
</dbReference>
<dbReference type="Proteomes" id="UP000427820">
    <property type="component" value="Chromosome"/>
</dbReference>
<protein>
    <recommendedName>
        <fullName evidence="6">Pilus formation protein N-terminal domain-containing protein</fullName>
    </recommendedName>
</protein>
<dbReference type="PRINTS" id="PR00811">
    <property type="entry name" value="BCTERIALGSPD"/>
</dbReference>
<dbReference type="InterPro" id="IPR050810">
    <property type="entry name" value="Bact_Secretion_Sys_Channel"/>
</dbReference>
<feature type="domain" description="Pilus formation protein N-terminal" evidence="3">
    <location>
        <begin position="26"/>
        <end position="85"/>
    </location>
</feature>
<dbReference type="KEGG" id="panm:D3795_05695"/>
<dbReference type="Pfam" id="PF13629">
    <property type="entry name" value="T2SS-T3SS_pil_N"/>
    <property type="match status" value="1"/>
</dbReference>
<dbReference type="PANTHER" id="PTHR30332">
    <property type="entry name" value="PROBABLE GENERAL SECRETION PATHWAY PROTEIN D"/>
    <property type="match status" value="1"/>
</dbReference>
<name>A0AA92EU39_9GAMM</name>
<keyword evidence="5" id="KW-1185">Reference proteome</keyword>
<dbReference type="GO" id="GO:0009306">
    <property type="term" value="P:protein secretion"/>
    <property type="evidence" value="ECO:0007669"/>
    <property type="project" value="InterPro"/>
</dbReference>
<sequence length="402" mass="44147">MLMQYINFVFVILLVTFTGALQAAKAKNINLKVGDMQLISLEGVTDVVVGNEDILKVELLESNDLVLKGLKSGFTELLIRYQSGTNEKVSIAIAALKDKKEQLQIKWLKQRYSELNFEDSAGAMVVTGQLNKSELAAFNQVVKAFPHWLVQVDELPVAVDQMIELQVTILEVKRQSAQHLGIKWPNAISGPTISDSGAQLVTFPITLLSTVNLLIQNGHARILAQPKLMAASGGQADFLVGGEFPIPQVVAQGGQDVEFRDYGISLSMSPHDLGKGQISTEIKAQISTIDPATAIQGIPGMLTRRVSSLITAKSGEAIILSGLFNQEQSLQAESFPFLHNLPIIGQLFSSREFRNAETELMVVVTPMLQSHHRQTNQEHKHAQTLIQWFRDESTCVGLNDVI</sequence>
<evidence type="ECO:0008006" key="6">
    <source>
        <dbReference type="Google" id="ProtNLM"/>
    </source>
</evidence>
<evidence type="ECO:0000259" key="3">
    <source>
        <dbReference type="Pfam" id="PF13629"/>
    </source>
</evidence>
<evidence type="ECO:0000313" key="4">
    <source>
        <dbReference type="EMBL" id="QGT95691.1"/>
    </source>
</evidence>